<dbReference type="OrthoDB" id="4445556at2759"/>
<proteinExistence type="predicted"/>
<gene>
    <name evidence="2" type="ORF">ASPCAL10214</name>
</gene>
<keyword evidence="3" id="KW-1185">Reference proteome</keyword>
<dbReference type="Proteomes" id="UP000054771">
    <property type="component" value="Unassembled WGS sequence"/>
</dbReference>
<feature type="region of interest" description="Disordered" evidence="1">
    <location>
        <begin position="1"/>
        <end position="45"/>
    </location>
</feature>
<evidence type="ECO:0000313" key="2">
    <source>
        <dbReference type="EMBL" id="CEL07049.1"/>
    </source>
</evidence>
<evidence type="ECO:0000256" key="1">
    <source>
        <dbReference type="SAM" id="MobiDB-lite"/>
    </source>
</evidence>
<reference evidence="3" key="1">
    <citation type="journal article" date="2016" name="Genome Announc.">
        <title>Draft genome sequences of fungus Aspergillus calidoustus.</title>
        <authorList>
            <person name="Horn F."/>
            <person name="Linde J."/>
            <person name="Mattern D.J."/>
            <person name="Walther G."/>
            <person name="Guthke R."/>
            <person name="Scherlach K."/>
            <person name="Martin K."/>
            <person name="Brakhage A.A."/>
            <person name="Petzke L."/>
            <person name="Valiante V."/>
        </authorList>
    </citation>
    <scope>NUCLEOTIDE SEQUENCE [LARGE SCALE GENOMIC DNA]</scope>
    <source>
        <strain evidence="3">SF006504</strain>
    </source>
</reference>
<name>A0A0U5CC13_ASPCI</name>
<feature type="compositionally biased region" description="Basic residues" evidence="1">
    <location>
        <begin position="1"/>
        <end position="11"/>
    </location>
</feature>
<dbReference type="AlphaFoldDB" id="A0A0U5CC13"/>
<dbReference type="EMBL" id="CDMC01000008">
    <property type="protein sequence ID" value="CEL07049.1"/>
    <property type="molecule type" value="Genomic_DNA"/>
</dbReference>
<feature type="region of interest" description="Disordered" evidence="1">
    <location>
        <begin position="217"/>
        <end position="274"/>
    </location>
</feature>
<feature type="compositionally biased region" description="Low complexity" evidence="1">
    <location>
        <begin position="253"/>
        <end position="271"/>
    </location>
</feature>
<feature type="compositionally biased region" description="Basic and acidic residues" evidence="1">
    <location>
        <begin position="17"/>
        <end position="34"/>
    </location>
</feature>
<evidence type="ECO:0000313" key="3">
    <source>
        <dbReference type="Proteomes" id="UP000054771"/>
    </source>
</evidence>
<accession>A0A0U5CC13</accession>
<sequence length="339" mass="36786">MRVLKRARAKAGSKGCCPRDSDRRTARKAPDGGRPRLTRTPSTSNTFQYCPVTRETAKRKAGDQLGRGSPLVTPCFAGPVRKVDIGHDFRSHNFRICDSDLDIRWGSFEMPAVWYSGAGCEPPAQRAVTPDCPRDALARTRMTVCTQTWVTTILIAPHKMTPSPQSGLLAASTLAPQSQHELARRDLVMGLVQAWSARSPGREVCALSGTRLRALADSQPSVPSVPDQEGRINQRRVTSVPRVPDPRVGLAQSRSRGGASAPVSSAPPSGRLRCQRCGGTRSRTYHCRHFRDPIASPAIGVCSRRRTGCADANTPKERNAGSSDTMERSVAELPGWGRA</sequence>
<feature type="compositionally biased region" description="Basic and acidic residues" evidence="1">
    <location>
        <begin position="314"/>
        <end position="330"/>
    </location>
</feature>
<feature type="region of interest" description="Disordered" evidence="1">
    <location>
        <begin position="308"/>
        <end position="339"/>
    </location>
</feature>
<organism evidence="2 3">
    <name type="scientific">Aspergillus calidoustus</name>
    <dbReference type="NCBI Taxonomy" id="454130"/>
    <lineage>
        <taxon>Eukaryota</taxon>
        <taxon>Fungi</taxon>
        <taxon>Dikarya</taxon>
        <taxon>Ascomycota</taxon>
        <taxon>Pezizomycotina</taxon>
        <taxon>Eurotiomycetes</taxon>
        <taxon>Eurotiomycetidae</taxon>
        <taxon>Eurotiales</taxon>
        <taxon>Aspergillaceae</taxon>
        <taxon>Aspergillus</taxon>
        <taxon>Aspergillus subgen. Nidulantes</taxon>
    </lineage>
</organism>
<protein>
    <submittedName>
        <fullName evidence="2">Uncharacterized protein</fullName>
    </submittedName>
</protein>